<dbReference type="InterPro" id="IPR000700">
    <property type="entry name" value="PAS-assoc_C"/>
</dbReference>
<evidence type="ECO:0000313" key="9">
    <source>
        <dbReference type="EMBL" id="MBC5767653.1"/>
    </source>
</evidence>
<evidence type="ECO:0000256" key="6">
    <source>
        <dbReference type="ARBA" id="ARBA00023012"/>
    </source>
</evidence>
<keyword evidence="5" id="KW-0067">ATP-binding</keyword>
<dbReference type="SUPFAM" id="SSF55785">
    <property type="entry name" value="PYP-like sensor domain (PAS domain)"/>
    <property type="match status" value="1"/>
</dbReference>
<gene>
    <name evidence="9" type="ORF">H8R02_24520</name>
</gene>
<dbReference type="InterPro" id="IPR035965">
    <property type="entry name" value="PAS-like_dom_sf"/>
</dbReference>
<dbReference type="GO" id="GO:0006355">
    <property type="term" value="P:regulation of DNA-templated transcription"/>
    <property type="evidence" value="ECO:0007669"/>
    <property type="project" value="InterPro"/>
</dbReference>
<dbReference type="PANTHER" id="PTHR43065">
    <property type="entry name" value="SENSOR HISTIDINE KINASE"/>
    <property type="match status" value="1"/>
</dbReference>
<dbReference type="RefSeq" id="WP_187084146.1">
    <property type="nucleotide sequence ID" value="NZ_JACORU010000012.1"/>
</dbReference>
<dbReference type="Pfam" id="PF02518">
    <property type="entry name" value="HATPase_c"/>
    <property type="match status" value="1"/>
</dbReference>
<feature type="domain" description="PAS" evidence="7">
    <location>
        <begin position="100"/>
        <end position="151"/>
    </location>
</feature>
<proteinExistence type="predicted"/>
<evidence type="ECO:0000259" key="7">
    <source>
        <dbReference type="PROSITE" id="PS50112"/>
    </source>
</evidence>
<dbReference type="PROSITE" id="PS50112">
    <property type="entry name" value="PAS"/>
    <property type="match status" value="1"/>
</dbReference>
<dbReference type="InterPro" id="IPR000014">
    <property type="entry name" value="PAS"/>
</dbReference>
<dbReference type="InterPro" id="IPR011495">
    <property type="entry name" value="Sig_transdc_His_kin_sub2_dim/P"/>
</dbReference>
<dbReference type="Proteomes" id="UP000596827">
    <property type="component" value="Unassembled WGS sequence"/>
</dbReference>
<dbReference type="InterPro" id="IPR036890">
    <property type="entry name" value="HATPase_C_sf"/>
</dbReference>
<dbReference type="Gene3D" id="3.30.450.20">
    <property type="entry name" value="PAS domain"/>
    <property type="match status" value="1"/>
</dbReference>
<dbReference type="GO" id="GO:0000160">
    <property type="term" value="P:phosphorelay signal transduction system"/>
    <property type="evidence" value="ECO:0007669"/>
    <property type="project" value="UniProtKB-KW"/>
</dbReference>
<dbReference type="InterPro" id="IPR003594">
    <property type="entry name" value="HATPase_dom"/>
</dbReference>
<evidence type="ECO:0000256" key="2">
    <source>
        <dbReference type="ARBA" id="ARBA00022679"/>
    </source>
</evidence>
<evidence type="ECO:0000313" key="10">
    <source>
        <dbReference type="Proteomes" id="UP000596827"/>
    </source>
</evidence>
<reference evidence="9" key="1">
    <citation type="submission" date="2020-08" db="EMBL/GenBank/DDBJ databases">
        <title>Ramlibacter sp. GTP1 16S ribosomal RNA gene genome sequencing and assembly.</title>
        <authorList>
            <person name="Kang M."/>
        </authorList>
    </citation>
    <scope>NUCLEOTIDE SEQUENCE</scope>
    <source>
        <strain evidence="9">GTP1</strain>
    </source>
</reference>
<evidence type="ECO:0000259" key="8">
    <source>
        <dbReference type="PROSITE" id="PS50113"/>
    </source>
</evidence>
<dbReference type="SUPFAM" id="SSF55874">
    <property type="entry name" value="ATPase domain of HSP90 chaperone/DNA topoisomerase II/histidine kinase"/>
    <property type="match status" value="1"/>
</dbReference>
<keyword evidence="1" id="KW-0597">Phosphoprotein</keyword>
<evidence type="ECO:0000256" key="3">
    <source>
        <dbReference type="ARBA" id="ARBA00022741"/>
    </source>
</evidence>
<dbReference type="GO" id="GO:0016301">
    <property type="term" value="F:kinase activity"/>
    <property type="evidence" value="ECO:0007669"/>
    <property type="project" value="UniProtKB-KW"/>
</dbReference>
<organism evidence="9 10">
    <name type="scientific">Ramlibacter albus</name>
    <dbReference type="NCBI Taxonomy" id="2079448"/>
    <lineage>
        <taxon>Bacteria</taxon>
        <taxon>Pseudomonadati</taxon>
        <taxon>Pseudomonadota</taxon>
        <taxon>Betaproteobacteria</taxon>
        <taxon>Burkholderiales</taxon>
        <taxon>Comamonadaceae</taxon>
        <taxon>Ramlibacter</taxon>
    </lineage>
</organism>
<sequence length="424" mass="47228">MNGVHGGTPDFAPADYVRAVLNILEDADSERERLRQTQRAVVNILEDAAGERARLEVTQKAVLNILDDASEEKRRLQEVQSAVLNILDDLAGEMQERGRLEKRFRGLLETAPDAIVIADARGRMVLVNAQAEKMFGHEREALLGESINQLLPQLVAAERGMAGTYPAMGTSLQVQGRRRDGGEFPADVLLSPMEAEEGLLVSAAVRDITRAKEIEQQMRSSLREKEALLQEIHHRVKNNLQIIASMLSLQSGYIRDEVLLEHFQESQGRIRSMALIHEKLYQSETLARIDLTDYIRGLGDILMRTYTGNPHVALELDLEQVSVSIDTAVPVGLQLNELVTNALKYAFPQGRSGTLRVALRCESPGAYLLRVQDDGVGFAPGFDFGTVATLGLRLVRMFARQLRAAVDVQSRPGLTYFEMRFKEE</sequence>
<dbReference type="Pfam" id="PF07568">
    <property type="entry name" value="HisKA_2"/>
    <property type="match status" value="1"/>
</dbReference>
<comment type="caution">
    <text evidence="9">The sequence shown here is derived from an EMBL/GenBank/DDBJ whole genome shotgun (WGS) entry which is preliminary data.</text>
</comment>
<name>A0A923MDV3_9BURK</name>
<keyword evidence="10" id="KW-1185">Reference proteome</keyword>
<keyword evidence="2" id="KW-0808">Transferase</keyword>
<evidence type="ECO:0000256" key="5">
    <source>
        <dbReference type="ARBA" id="ARBA00022840"/>
    </source>
</evidence>
<accession>A0A923MDV3</accession>
<evidence type="ECO:0000256" key="4">
    <source>
        <dbReference type="ARBA" id="ARBA00022777"/>
    </source>
</evidence>
<dbReference type="InterPro" id="IPR013767">
    <property type="entry name" value="PAS_fold"/>
</dbReference>
<dbReference type="CDD" id="cd00130">
    <property type="entry name" value="PAS"/>
    <property type="match status" value="1"/>
</dbReference>
<dbReference type="SMART" id="SM00091">
    <property type="entry name" value="PAS"/>
    <property type="match status" value="1"/>
</dbReference>
<dbReference type="Pfam" id="PF00989">
    <property type="entry name" value="PAS"/>
    <property type="match status" value="1"/>
</dbReference>
<keyword evidence="6" id="KW-0902">Two-component regulatory system</keyword>
<dbReference type="PROSITE" id="PS50113">
    <property type="entry name" value="PAC"/>
    <property type="match status" value="1"/>
</dbReference>
<dbReference type="EMBL" id="JACORU010000012">
    <property type="protein sequence ID" value="MBC5767653.1"/>
    <property type="molecule type" value="Genomic_DNA"/>
</dbReference>
<dbReference type="NCBIfam" id="TIGR00229">
    <property type="entry name" value="sensory_box"/>
    <property type="match status" value="1"/>
</dbReference>
<dbReference type="AlphaFoldDB" id="A0A923MDV3"/>
<dbReference type="Gene3D" id="3.30.565.10">
    <property type="entry name" value="Histidine kinase-like ATPase, C-terminal domain"/>
    <property type="match status" value="1"/>
</dbReference>
<keyword evidence="4" id="KW-0418">Kinase</keyword>
<dbReference type="GO" id="GO:0005524">
    <property type="term" value="F:ATP binding"/>
    <property type="evidence" value="ECO:0007669"/>
    <property type="project" value="UniProtKB-KW"/>
</dbReference>
<feature type="domain" description="PAC" evidence="8">
    <location>
        <begin position="170"/>
        <end position="220"/>
    </location>
</feature>
<keyword evidence="3" id="KW-0547">Nucleotide-binding</keyword>
<protein>
    <submittedName>
        <fullName evidence="9">PAS domain S-box protein</fullName>
    </submittedName>
</protein>
<evidence type="ECO:0000256" key="1">
    <source>
        <dbReference type="ARBA" id="ARBA00022553"/>
    </source>
</evidence>
<dbReference type="SMART" id="SM00387">
    <property type="entry name" value="HATPase_c"/>
    <property type="match status" value="1"/>
</dbReference>
<dbReference type="PANTHER" id="PTHR43065:SF23">
    <property type="entry name" value="SENSOR HISTIDINE KINASE PDTAS"/>
    <property type="match status" value="1"/>
</dbReference>